<keyword evidence="2" id="KW-1185">Reference proteome</keyword>
<protein>
    <recommendedName>
        <fullName evidence="3">IrrE N-terminal-like domain-containing protein</fullName>
    </recommendedName>
</protein>
<accession>A0A1Y0C5V8</accession>
<dbReference type="KEGG" id="mdx:BTO20_19950"/>
<dbReference type="RefSeq" id="WP_083650322.1">
    <property type="nucleotide sequence ID" value="NZ_CP020809.1"/>
</dbReference>
<dbReference type="AlphaFoldDB" id="A0A1Y0C5V8"/>
<name>A0A1Y0C5V8_9MYCO</name>
<proteinExistence type="predicted"/>
<sequence length="166" mass="18678">MTLSNQDMLDLARTLPIPSPWDRDVFVQGVADMRGRPITLIPTDTASLIDSPCGLWLRRDSDDLILHEAGTSDYHVDQIVCHEIGHMLLGHGVAVRPTTDGQHRAEVCRGLLPTLDPESVLAVLGRKEFEVDQERDAEMFAYILMLTAMERSNEASMMRSVFFRSR</sequence>
<dbReference type="OrthoDB" id="4144896at2"/>
<evidence type="ECO:0008006" key="3">
    <source>
        <dbReference type="Google" id="ProtNLM"/>
    </source>
</evidence>
<dbReference type="Proteomes" id="UP000195331">
    <property type="component" value="Chromosome"/>
</dbReference>
<dbReference type="EMBL" id="CP020809">
    <property type="protein sequence ID" value="ART70512.1"/>
    <property type="molecule type" value="Genomic_DNA"/>
</dbReference>
<reference evidence="1 2" key="1">
    <citation type="submission" date="2017-04" db="EMBL/GenBank/DDBJ databases">
        <title>Whole Genome Sequence of 1,4-Dioxane Degrading Bacterium Mycobacterium dioxanotrophicus PH-06.</title>
        <authorList>
            <person name="He Y."/>
        </authorList>
    </citation>
    <scope>NUCLEOTIDE SEQUENCE [LARGE SCALE GENOMIC DNA]</scope>
    <source>
        <strain evidence="1 2">PH-06</strain>
    </source>
</reference>
<evidence type="ECO:0000313" key="1">
    <source>
        <dbReference type="EMBL" id="ART70512.1"/>
    </source>
</evidence>
<gene>
    <name evidence="1" type="ORF">BTO20_19950</name>
</gene>
<organism evidence="1 2">
    <name type="scientific">Mycobacterium dioxanotrophicus</name>
    <dbReference type="NCBI Taxonomy" id="482462"/>
    <lineage>
        <taxon>Bacteria</taxon>
        <taxon>Bacillati</taxon>
        <taxon>Actinomycetota</taxon>
        <taxon>Actinomycetes</taxon>
        <taxon>Mycobacteriales</taxon>
        <taxon>Mycobacteriaceae</taxon>
        <taxon>Mycobacterium</taxon>
    </lineage>
</organism>
<evidence type="ECO:0000313" key="2">
    <source>
        <dbReference type="Proteomes" id="UP000195331"/>
    </source>
</evidence>